<dbReference type="Pfam" id="PF13649">
    <property type="entry name" value="Methyltransf_25"/>
    <property type="match status" value="1"/>
</dbReference>
<name>A0A6J6S050_9ZZZZ</name>
<dbReference type="InterPro" id="IPR041698">
    <property type="entry name" value="Methyltransf_25"/>
</dbReference>
<dbReference type="CDD" id="cd02440">
    <property type="entry name" value="AdoMet_MTases"/>
    <property type="match status" value="1"/>
</dbReference>
<evidence type="ECO:0000259" key="1">
    <source>
        <dbReference type="Pfam" id="PF13649"/>
    </source>
</evidence>
<feature type="domain" description="Methyltransferase" evidence="1">
    <location>
        <begin position="58"/>
        <end position="144"/>
    </location>
</feature>
<dbReference type="AlphaFoldDB" id="A0A6J6S050"/>
<sequence>MSLREESFSTVFSHALRGEPCRVVGLDSVPSPLPMADWIREPDLADHELVSLCDGPTIDIGCGPGRLAATLASRGHIVLGIDIVHEAVHQTRERGVAALRRDVWDTLPGEGRWATALLADGNVGIGGDPVALLRRAREVLDPRGRVVVEVAPPGVPHAVRWATIECADARSKPFRWAVLGVDDVARVAAEAGLVAGEPRRLSDPDRWCVVLEEPS</sequence>
<gene>
    <name evidence="2" type="ORF">UFOPK2579_02411</name>
</gene>
<protein>
    <submittedName>
        <fullName evidence="2">Unannotated protein</fullName>
    </submittedName>
</protein>
<proteinExistence type="predicted"/>
<organism evidence="2">
    <name type="scientific">freshwater metagenome</name>
    <dbReference type="NCBI Taxonomy" id="449393"/>
    <lineage>
        <taxon>unclassified sequences</taxon>
        <taxon>metagenomes</taxon>
        <taxon>ecological metagenomes</taxon>
    </lineage>
</organism>
<dbReference type="SUPFAM" id="SSF53335">
    <property type="entry name" value="S-adenosyl-L-methionine-dependent methyltransferases"/>
    <property type="match status" value="1"/>
</dbReference>
<reference evidence="2" key="1">
    <citation type="submission" date="2020-05" db="EMBL/GenBank/DDBJ databases">
        <authorList>
            <person name="Chiriac C."/>
            <person name="Salcher M."/>
            <person name="Ghai R."/>
            <person name="Kavagutti S V."/>
        </authorList>
    </citation>
    <scope>NUCLEOTIDE SEQUENCE</scope>
</reference>
<dbReference type="Gene3D" id="3.40.50.150">
    <property type="entry name" value="Vaccinia Virus protein VP39"/>
    <property type="match status" value="1"/>
</dbReference>
<evidence type="ECO:0000313" key="2">
    <source>
        <dbReference type="EMBL" id="CAB4728086.1"/>
    </source>
</evidence>
<dbReference type="InterPro" id="IPR029063">
    <property type="entry name" value="SAM-dependent_MTases_sf"/>
</dbReference>
<accession>A0A6J6S050</accession>
<dbReference type="EMBL" id="CAEZXR010000354">
    <property type="protein sequence ID" value="CAB4728086.1"/>
    <property type="molecule type" value="Genomic_DNA"/>
</dbReference>